<feature type="region of interest" description="Disordered" evidence="1">
    <location>
        <begin position="43"/>
        <end position="80"/>
    </location>
</feature>
<gene>
    <name evidence="2" type="ORF">M407DRAFT_243845</name>
</gene>
<evidence type="ECO:0000313" key="3">
    <source>
        <dbReference type="Proteomes" id="UP000054248"/>
    </source>
</evidence>
<sequence length="80" mass="9125">MMLHLRRAASSDSQRSPTTLFGSTTFSTRIIWARRTAALDLSSPAFSPDEHLANERDNVDRSNEDEEAGERIELRSYRVQ</sequence>
<keyword evidence="3" id="KW-1185">Reference proteome</keyword>
<feature type="region of interest" description="Disordered" evidence="1">
    <location>
        <begin position="1"/>
        <end position="21"/>
    </location>
</feature>
<dbReference type="HOGENOM" id="CLU_2591557_0_0_1"/>
<evidence type="ECO:0000313" key="2">
    <source>
        <dbReference type="EMBL" id="KIO26151.1"/>
    </source>
</evidence>
<reference evidence="3" key="2">
    <citation type="submission" date="2015-01" db="EMBL/GenBank/DDBJ databases">
        <title>Evolutionary Origins and Diversification of the Mycorrhizal Mutualists.</title>
        <authorList>
            <consortium name="DOE Joint Genome Institute"/>
            <consortium name="Mycorrhizal Genomics Consortium"/>
            <person name="Kohler A."/>
            <person name="Kuo A."/>
            <person name="Nagy L.G."/>
            <person name="Floudas D."/>
            <person name="Copeland A."/>
            <person name="Barry K.W."/>
            <person name="Cichocki N."/>
            <person name="Veneault-Fourrey C."/>
            <person name="LaButti K."/>
            <person name="Lindquist E.A."/>
            <person name="Lipzen A."/>
            <person name="Lundell T."/>
            <person name="Morin E."/>
            <person name="Murat C."/>
            <person name="Riley R."/>
            <person name="Ohm R."/>
            <person name="Sun H."/>
            <person name="Tunlid A."/>
            <person name="Henrissat B."/>
            <person name="Grigoriev I.V."/>
            <person name="Hibbett D.S."/>
            <person name="Martin F."/>
        </authorList>
    </citation>
    <scope>NUCLEOTIDE SEQUENCE [LARGE SCALE GENOMIC DNA]</scope>
    <source>
        <strain evidence="3">MUT 4182</strain>
    </source>
</reference>
<evidence type="ECO:0000256" key="1">
    <source>
        <dbReference type="SAM" id="MobiDB-lite"/>
    </source>
</evidence>
<reference evidence="2 3" key="1">
    <citation type="submission" date="2014-04" db="EMBL/GenBank/DDBJ databases">
        <authorList>
            <consortium name="DOE Joint Genome Institute"/>
            <person name="Kuo A."/>
            <person name="Girlanda M."/>
            <person name="Perotto S."/>
            <person name="Kohler A."/>
            <person name="Nagy L.G."/>
            <person name="Floudas D."/>
            <person name="Copeland A."/>
            <person name="Barry K.W."/>
            <person name="Cichocki N."/>
            <person name="Veneault-Fourrey C."/>
            <person name="LaButti K."/>
            <person name="Lindquist E.A."/>
            <person name="Lipzen A."/>
            <person name="Lundell T."/>
            <person name="Morin E."/>
            <person name="Murat C."/>
            <person name="Sun H."/>
            <person name="Tunlid A."/>
            <person name="Henrissat B."/>
            <person name="Grigoriev I.V."/>
            <person name="Hibbett D.S."/>
            <person name="Martin F."/>
            <person name="Nordberg H.P."/>
            <person name="Cantor M.N."/>
            <person name="Hua S.X."/>
        </authorList>
    </citation>
    <scope>NUCLEOTIDE SEQUENCE [LARGE SCALE GENOMIC DNA]</scope>
    <source>
        <strain evidence="2 3">MUT 4182</strain>
    </source>
</reference>
<accession>A0A0C3QHN5</accession>
<dbReference type="Proteomes" id="UP000054248">
    <property type="component" value="Unassembled WGS sequence"/>
</dbReference>
<protein>
    <submittedName>
        <fullName evidence="2">Uncharacterized protein</fullName>
    </submittedName>
</protein>
<feature type="compositionally biased region" description="Basic and acidic residues" evidence="1">
    <location>
        <begin position="48"/>
        <end position="62"/>
    </location>
</feature>
<feature type="compositionally biased region" description="Polar residues" evidence="1">
    <location>
        <begin position="10"/>
        <end position="21"/>
    </location>
</feature>
<proteinExistence type="predicted"/>
<dbReference type="AlphaFoldDB" id="A0A0C3QHN5"/>
<name>A0A0C3QHN5_9AGAM</name>
<feature type="compositionally biased region" description="Basic and acidic residues" evidence="1">
    <location>
        <begin position="69"/>
        <end position="80"/>
    </location>
</feature>
<dbReference type="EMBL" id="KN823029">
    <property type="protein sequence ID" value="KIO26151.1"/>
    <property type="molecule type" value="Genomic_DNA"/>
</dbReference>
<organism evidence="2 3">
    <name type="scientific">Tulasnella calospora MUT 4182</name>
    <dbReference type="NCBI Taxonomy" id="1051891"/>
    <lineage>
        <taxon>Eukaryota</taxon>
        <taxon>Fungi</taxon>
        <taxon>Dikarya</taxon>
        <taxon>Basidiomycota</taxon>
        <taxon>Agaricomycotina</taxon>
        <taxon>Agaricomycetes</taxon>
        <taxon>Cantharellales</taxon>
        <taxon>Tulasnellaceae</taxon>
        <taxon>Tulasnella</taxon>
    </lineage>
</organism>